<dbReference type="AlphaFoldDB" id="A0A845PWD7"/>
<accession>A0A845PWD7</accession>
<dbReference type="Proteomes" id="UP000553459">
    <property type="component" value="Unassembled WGS sequence"/>
</dbReference>
<feature type="transmembrane region" description="Helical" evidence="1">
    <location>
        <begin position="137"/>
        <end position="156"/>
    </location>
</feature>
<name>A0A845PWD7_9FLAO</name>
<organism evidence="2 3">
    <name type="scientific">Elizabethkingia argenteiflava</name>
    <dbReference type="NCBI Taxonomy" id="2681556"/>
    <lineage>
        <taxon>Bacteria</taxon>
        <taxon>Pseudomonadati</taxon>
        <taxon>Bacteroidota</taxon>
        <taxon>Flavobacteriia</taxon>
        <taxon>Flavobacteriales</taxon>
        <taxon>Weeksellaceae</taxon>
        <taxon>Elizabethkingia</taxon>
    </lineage>
</organism>
<keyword evidence="1" id="KW-0472">Membrane</keyword>
<proteinExistence type="predicted"/>
<keyword evidence="1" id="KW-0812">Transmembrane</keyword>
<evidence type="ECO:0000313" key="2">
    <source>
        <dbReference type="EMBL" id="NAW51493.1"/>
    </source>
</evidence>
<feature type="transmembrane region" description="Helical" evidence="1">
    <location>
        <begin position="20"/>
        <end position="42"/>
    </location>
</feature>
<reference evidence="2 3" key="1">
    <citation type="submission" date="2019-11" db="EMBL/GenBank/DDBJ databases">
        <title>Characterization of Elizabethkingia argenteiflava sp. nov., isolated from inner surface of Soybean Pods.</title>
        <authorList>
            <person name="Mo S."/>
        </authorList>
    </citation>
    <scope>NUCLEOTIDE SEQUENCE [LARGE SCALE GENOMIC DNA]</scope>
    <source>
        <strain evidence="2 3">YB22</strain>
    </source>
</reference>
<sequence length="227" mass="27177">MYKLIDFREYHPKTILLDELPYKFSIKHVILLILITIVMYVLLYFSDLIFTIFMSLFLFGSIFYLLYEEKKVKKRVPDYKVPNFFLFINWEDPILVQAYHQELIKSPLIEMSKRDLEYNEILNEQTKPPNPIFNKDYMMLIIGFMGIVVAAYSPVFQRIENLWEVITLMLYVSLVILALVHWLSYLNYSSAKTKYGSYKQRKAVIDFLLFYHKNKNKITNKSGKDEE</sequence>
<protein>
    <submittedName>
        <fullName evidence="2">Uncharacterized protein</fullName>
    </submittedName>
</protein>
<comment type="caution">
    <text evidence="2">The sequence shown here is derived from an EMBL/GenBank/DDBJ whole genome shotgun (WGS) entry which is preliminary data.</text>
</comment>
<keyword evidence="3" id="KW-1185">Reference proteome</keyword>
<dbReference type="RefSeq" id="WP_166519772.1">
    <property type="nucleotide sequence ID" value="NZ_JAAABJ010000543.1"/>
</dbReference>
<keyword evidence="1" id="KW-1133">Transmembrane helix</keyword>
<evidence type="ECO:0000313" key="3">
    <source>
        <dbReference type="Proteomes" id="UP000553459"/>
    </source>
</evidence>
<gene>
    <name evidence="2" type="ORF">GNY06_08920</name>
</gene>
<feature type="transmembrane region" description="Helical" evidence="1">
    <location>
        <begin position="48"/>
        <end position="67"/>
    </location>
</feature>
<evidence type="ECO:0000256" key="1">
    <source>
        <dbReference type="SAM" id="Phobius"/>
    </source>
</evidence>
<feature type="transmembrane region" description="Helical" evidence="1">
    <location>
        <begin position="168"/>
        <end position="188"/>
    </location>
</feature>
<dbReference type="EMBL" id="JAAABJ010000543">
    <property type="protein sequence ID" value="NAW51493.1"/>
    <property type="molecule type" value="Genomic_DNA"/>
</dbReference>